<protein>
    <submittedName>
        <fullName evidence="2">DNA polymerase II large subunit</fullName>
        <ecNumber evidence="2">2.7.7.7</ecNumber>
    </submittedName>
</protein>
<dbReference type="Pfam" id="PF24846">
    <property type="entry name" value="PolC_DP2_cat"/>
    <property type="match status" value="1"/>
</dbReference>
<dbReference type="PANTHER" id="PTHR42210:SF1">
    <property type="entry name" value="DNA POLYMERASE II LARGE SUBUNIT"/>
    <property type="match status" value="1"/>
</dbReference>
<comment type="caution">
    <text evidence="2">The sequence shown here is derived from an EMBL/GenBank/DDBJ whole genome shotgun (WGS) entry which is preliminary data.</text>
</comment>
<gene>
    <name evidence="2" type="ORF">ACFQE1_16555</name>
</gene>
<reference evidence="2 3" key="1">
    <citation type="journal article" date="2019" name="Int. J. Syst. Evol. Microbiol.">
        <title>The Global Catalogue of Microorganisms (GCM) 10K type strain sequencing project: providing services to taxonomists for standard genome sequencing and annotation.</title>
        <authorList>
            <consortium name="The Broad Institute Genomics Platform"/>
            <consortium name="The Broad Institute Genome Sequencing Center for Infectious Disease"/>
            <person name="Wu L."/>
            <person name="Ma J."/>
        </authorList>
    </citation>
    <scope>NUCLEOTIDE SEQUENCE [LARGE SCALE GENOMIC DNA]</scope>
    <source>
        <strain evidence="2 3">NBRC 111368</strain>
    </source>
</reference>
<accession>A0ABD5S2X7</accession>
<organism evidence="2 3">
    <name type="scientific">Halobium palmae</name>
    <dbReference type="NCBI Taxonomy" id="1776492"/>
    <lineage>
        <taxon>Archaea</taxon>
        <taxon>Methanobacteriati</taxon>
        <taxon>Methanobacteriota</taxon>
        <taxon>Stenosarchaea group</taxon>
        <taxon>Halobacteria</taxon>
        <taxon>Halobacteriales</taxon>
        <taxon>Haloferacaceae</taxon>
        <taxon>Halobium</taxon>
    </lineage>
</organism>
<name>A0ABD5S2X7_9EURY</name>
<sequence>EREVESPGWHTVDLGAELRDALDAVGEREAAFQILKGVKGLTSATKTPEPVEKGVLRAKHGVTSFKDGTVRYDMTDLPVTAVRPQELDVTADQFRALGYDTDVDGEPLRHDDQLVELKVQDVVLSDGSAEHMLKTANFVDDLLERFYDLPPFYEVEEREDLVGELVFGMAPHTSAAVVGRVVGFTSAG</sequence>
<evidence type="ECO:0000313" key="3">
    <source>
        <dbReference type="Proteomes" id="UP001596328"/>
    </source>
</evidence>
<feature type="domain" description="DNA polymerase II large subunit DP2 catalytic" evidence="1">
    <location>
        <begin position="32"/>
        <end position="187"/>
    </location>
</feature>
<evidence type="ECO:0000259" key="1">
    <source>
        <dbReference type="Pfam" id="PF24846"/>
    </source>
</evidence>
<dbReference type="InterPro" id="IPR056172">
    <property type="entry name" value="PolC_DP2_cat_dom"/>
</dbReference>
<dbReference type="Proteomes" id="UP001596328">
    <property type="component" value="Unassembled WGS sequence"/>
</dbReference>
<dbReference type="PANTHER" id="PTHR42210">
    <property type="entry name" value="DNA POLYMERASE II LARGE SUBUNIT"/>
    <property type="match status" value="1"/>
</dbReference>
<dbReference type="EMBL" id="JBHSWU010000795">
    <property type="protein sequence ID" value="MFC6725946.1"/>
    <property type="molecule type" value="Genomic_DNA"/>
</dbReference>
<evidence type="ECO:0000313" key="2">
    <source>
        <dbReference type="EMBL" id="MFC6725946.1"/>
    </source>
</evidence>
<proteinExistence type="predicted"/>
<feature type="non-terminal residue" evidence="2">
    <location>
        <position position="1"/>
    </location>
</feature>
<dbReference type="GO" id="GO:0003887">
    <property type="term" value="F:DNA-directed DNA polymerase activity"/>
    <property type="evidence" value="ECO:0007669"/>
    <property type="project" value="UniProtKB-EC"/>
</dbReference>
<dbReference type="InterPro" id="IPR004475">
    <property type="entry name" value="PolC_DP2"/>
</dbReference>
<dbReference type="AlphaFoldDB" id="A0ABD5S2X7"/>
<keyword evidence="3" id="KW-1185">Reference proteome</keyword>
<keyword evidence="2" id="KW-0548">Nucleotidyltransferase</keyword>
<keyword evidence="2" id="KW-0808">Transferase</keyword>
<dbReference type="EC" id="2.7.7.7" evidence="2"/>